<organism evidence="1 2">
    <name type="scientific">Psophocarpus tetragonolobus</name>
    <name type="common">Winged bean</name>
    <name type="synonym">Dolichos tetragonolobus</name>
    <dbReference type="NCBI Taxonomy" id="3891"/>
    <lineage>
        <taxon>Eukaryota</taxon>
        <taxon>Viridiplantae</taxon>
        <taxon>Streptophyta</taxon>
        <taxon>Embryophyta</taxon>
        <taxon>Tracheophyta</taxon>
        <taxon>Spermatophyta</taxon>
        <taxon>Magnoliopsida</taxon>
        <taxon>eudicotyledons</taxon>
        <taxon>Gunneridae</taxon>
        <taxon>Pentapetalae</taxon>
        <taxon>rosids</taxon>
        <taxon>fabids</taxon>
        <taxon>Fabales</taxon>
        <taxon>Fabaceae</taxon>
        <taxon>Papilionoideae</taxon>
        <taxon>50 kb inversion clade</taxon>
        <taxon>NPAAA clade</taxon>
        <taxon>indigoferoid/millettioid clade</taxon>
        <taxon>Phaseoleae</taxon>
        <taxon>Psophocarpus</taxon>
    </lineage>
</organism>
<evidence type="ECO:0000313" key="1">
    <source>
        <dbReference type="EMBL" id="KAK7385832.1"/>
    </source>
</evidence>
<sequence>MEGIGGLKSQWKFNNSQHSKGVFLIWHTEGHPSAAKFTLVCKKQIIGTSKAFKRQFKPQLVVLLLVLVLVW</sequence>
<protein>
    <submittedName>
        <fullName evidence="1">Uncharacterized protein</fullName>
    </submittedName>
</protein>
<proteinExistence type="predicted"/>
<keyword evidence="2" id="KW-1185">Reference proteome</keyword>
<reference evidence="1 2" key="1">
    <citation type="submission" date="2024-01" db="EMBL/GenBank/DDBJ databases">
        <title>The genomes of 5 underutilized Papilionoideae crops provide insights into root nodulation and disease resistanc.</title>
        <authorList>
            <person name="Jiang F."/>
        </authorList>
    </citation>
    <scope>NUCLEOTIDE SEQUENCE [LARGE SCALE GENOMIC DNA]</scope>
    <source>
        <strain evidence="1">DUOXIRENSHENG_FW03</strain>
        <tissue evidence="1">Leaves</tissue>
    </source>
</reference>
<dbReference type="AlphaFoldDB" id="A0AAN9RYU2"/>
<dbReference type="Proteomes" id="UP001386955">
    <property type="component" value="Unassembled WGS sequence"/>
</dbReference>
<comment type="caution">
    <text evidence="1">The sequence shown here is derived from an EMBL/GenBank/DDBJ whole genome shotgun (WGS) entry which is preliminary data.</text>
</comment>
<accession>A0AAN9RYU2</accession>
<dbReference type="EMBL" id="JAYMYS010000008">
    <property type="protein sequence ID" value="KAK7385832.1"/>
    <property type="molecule type" value="Genomic_DNA"/>
</dbReference>
<name>A0AAN9RYU2_PSOTE</name>
<gene>
    <name evidence="1" type="ORF">VNO78_31739</name>
</gene>
<evidence type="ECO:0000313" key="2">
    <source>
        <dbReference type="Proteomes" id="UP001386955"/>
    </source>
</evidence>